<dbReference type="SUPFAM" id="SSF50494">
    <property type="entry name" value="Trypsin-like serine proteases"/>
    <property type="match status" value="2"/>
</dbReference>
<dbReference type="FunFam" id="2.40.10.10:FF:000039">
    <property type="entry name" value="Brain-specific serine protease 4"/>
    <property type="match status" value="1"/>
</dbReference>
<keyword evidence="14" id="KW-1185">Reference proteome</keyword>
<evidence type="ECO:0000256" key="7">
    <source>
        <dbReference type="ARBA" id="ARBA00023180"/>
    </source>
</evidence>
<dbReference type="GO" id="GO:0004252">
    <property type="term" value="F:serine-type endopeptidase activity"/>
    <property type="evidence" value="ECO:0007669"/>
    <property type="project" value="UniProtKB-EC"/>
</dbReference>
<proteinExistence type="predicted"/>
<dbReference type="KEGG" id="cfr:102509823"/>
<dbReference type="InterPro" id="IPR018114">
    <property type="entry name" value="TRYPSIN_HIS"/>
</dbReference>
<evidence type="ECO:0000259" key="13">
    <source>
        <dbReference type="PROSITE" id="PS50240"/>
    </source>
</evidence>
<dbReference type="PANTHER" id="PTHR24253">
    <property type="entry name" value="TRANSMEMBRANE PROTEASE SERINE"/>
    <property type="match status" value="1"/>
</dbReference>
<evidence type="ECO:0000256" key="11">
    <source>
        <dbReference type="RuleBase" id="RU363034"/>
    </source>
</evidence>
<dbReference type="PROSITE" id="PS00134">
    <property type="entry name" value="TRYPSIN_HIS"/>
    <property type="match status" value="2"/>
</dbReference>
<dbReference type="FunFam" id="2.40.10.10:FF:000024">
    <property type="entry name" value="Serine protease 53"/>
    <property type="match status" value="1"/>
</dbReference>
<evidence type="ECO:0000313" key="14">
    <source>
        <dbReference type="Proteomes" id="UP000694856"/>
    </source>
</evidence>
<evidence type="ECO:0000256" key="5">
    <source>
        <dbReference type="ARBA" id="ARBA00022825"/>
    </source>
</evidence>
<gene>
    <name evidence="15" type="primary">LOC102509823</name>
</gene>
<dbReference type="PROSITE" id="PS00135">
    <property type="entry name" value="TRYPSIN_SER"/>
    <property type="match status" value="2"/>
</dbReference>
<reference evidence="15" key="1">
    <citation type="submission" date="2025-08" db="UniProtKB">
        <authorList>
            <consortium name="RefSeq"/>
        </authorList>
    </citation>
    <scope>IDENTIFICATION</scope>
    <source>
        <tissue evidence="15">Ear skin</tissue>
    </source>
</reference>
<keyword evidence="2 11" id="KW-0645">Protease</keyword>
<sequence length="591" mass="65473">MPSLLVLALPLLVSLVHSAPAPGQALERAGIVGGHEAPGSRWPWQVSLRSGKKSWQHICGGSLIHPKWVLTAAHCIGPKMEDPTRFRVQLREQHLYYQDRLLPVSQIIPHPNYYTAENGADIALLELKDPVNISSHVHPVTLPPASETFPPGSQCWVTGWGDVASKQPLPPPFPLKQVQVPIVENSVCDEQYHAGLSTADDFPIILDDMLCAGREGHDSCQGDSGGPLVCKTKGTWLQAGVVSWGEGCAQTERPGVYTRVTSYLDWIYQYVPKKPFIHFLHSGLEGQHPSSDPVLLCKDKWVGEARLGKQQQGQAKMPSLLVLALPLLVSLVHSAPAPGQALERAGIVGGHEAPGSRWPWQVSLRLFKQYWQHICGGSLIHPKWVLTAAHCIGPKMEDPTRFRVQLREQHLYYQDRLLPVSRIIPHPNYYTAENGADIALMELKDPVNISSHVHPVPLPPASETFRPGSQCWVIGWGNLDSEHPLPPPFPLRQVKVPIVENSICDMKYHTGLYTADNIPIVQDNMLCAGNSKRDSCKGDSGGPLVCRVNCTWLQAGVVSKRKGCARHNRPGIYTRVTHYLDWIHQYVPRKP</sequence>
<dbReference type="InterPro" id="IPR043504">
    <property type="entry name" value="Peptidase_S1_PA_chymotrypsin"/>
</dbReference>
<name>A0A8B8RDP8_CAMFR</name>
<dbReference type="GO" id="GO:0006508">
    <property type="term" value="P:proteolysis"/>
    <property type="evidence" value="ECO:0007669"/>
    <property type="project" value="UniProtKB-KW"/>
</dbReference>
<evidence type="ECO:0000256" key="6">
    <source>
        <dbReference type="ARBA" id="ARBA00023157"/>
    </source>
</evidence>
<dbReference type="InterPro" id="IPR001254">
    <property type="entry name" value="Trypsin_dom"/>
</dbReference>
<comment type="catalytic activity">
    <reaction evidence="8">
        <text>Preferential cleavage: Arg-|-Xaa, Lys-|-Xaa, but with more restricted specificity than trypsin.</text>
        <dbReference type="EC" id="3.4.21.59"/>
    </reaction>
</comment>
<dbReference type="GeneID" id="102509823"/>
<dbReference type="Gene3D" id="2.40.10.10">
    <property type="entry name" value="Trypsin-like serine proteases"/>
    <property type="match status" value="4"/>
</dbReference>
<accession>A0A8B8RDP8</accession>
<organism evidence="14 15">
    <name type="scientific">Camelus ferus</name>
    <name type="common">Wild bactrian camel</name>
    <name type="synonym">Camelus bactrianus ferus</name>
    <dbReference type="NCBI Taxonomy" id="419612"/>
    <lineage>
        <taxon>Eukaryota</taxon>
        <taxon>Metazoa</taxon>
        <taxon>Chordata</taxon>
        <taxon>Craniata</taxon>
        <taxon>Vertebrata</taxon>
        <taxon>Euteleostomi</taxon>
        <taxon>Mammalia</taxon>
        <taxon>Eutheria</taxon>
        <taxon>Laurasiatheria</taxon>
        <taxon>Artiodactyla</taxon>
        <taxon>Tylopoda</taxon>
        <taxon>Camelidae</taxon>
        <taxon>Camelus</taxon>
    </lineage>
</organism>
<evidence type="ECO:0000256" key="10">
    <source>
        <dbReference type="ARBA" id="ARBA00066748"/>
    </source>
</evidence>
<feature type="signal peptide" evidence="12">
    <location>
        <begin position="1"/>
        <end position="18"/>
    </location>
</feature>
<keyword evidence="4 11" id="KW-0378">Hydrolase</keyword>
<feature type="chain" id="PRO_5034050021" description="tryptase" evidence="12">
    <location>
        <begin position="19"/>
        <end position="591"/>
    </location>
</feature>
<evidence type="ECO:0000313" key="15">
    <source>
        <dbReference type="RefSeq" id="XP_032315370.1"/>
    </source>
</evidence>
<comment type="function">
    <text evidence="9">Tryptase is the major neutral protease present in mast cells and is secreted upon the coupled activation-degranulation response of this cell type.</text>
</comment>
<dbReference type="SMART" id="SM00020">
    <property type="entry name" value="Tryp_SPc"/>
    <property type="match status" value="2"/>
</dbReference>
<evidence type="ECO:0000256" key="9">
    <source>
        <dbReference type="ARBA" id="ARBA00054350"/>
    </source>
</evidence>
<comment type="subunit">
    <text evidence="1">Homotetramer.</text>
</comment>
<dbReference type="EC" id="3.4.21.59" evidence="10"/>
<keyword evidence="6" id="KW-1015">Disulfide bond</keyword>
<keyword evidence="5 11" id="KW-0720">Serine protease</keyword>
<dbReference type="CDD" id="cd00190">
    <property type="entry name" value="Tryp_SPc"/>
    <property type="match status" value="2"/>
</dbReference>
<evidence type="ECO:0000256" key="1">
    <source>
        <dbReference type="ARBA" id="ARBA00011881"/>
    </source>
</evidence>
<dbReference type="Proteomes" id="UP000694856">
    <property type="component" value="Chromosome 18"/>
</dbReference>
<feature type="domain" description="Peptidase S1" evidence="13">
    <location>
        <begin position="31"/>
        <end position="272"/>
    </location>
</feature>
<keyword evidence="15" id="KW-0812">Transmembrane</keyword>
<evidence type="ECO:0000256" key="8">
    <source>
        <dbReference type="ARBA" id="ARBA00050838"/>
    </source>
</evidence>
<evidence type="ECO:0000256" key="4">
    <source>
        <dbReference type="ARBA" id="ARBA00022801"/>
    </source>
</evidence>
<dbReference type="PANTHER" id="PTHR24253:SF144">
    <property type="entry name" value="CHYMOTRYPSIN-LIKE PROTEASE CTRL-1-RELATED"/>
    <property type="match status" value="1"/>
</dbReference>
<feature type="domain" description="Peptidase S1" evidence="13">
    <location>
        <begin position="347"/>
        <end position="588"/>
    </location>
</feature>
<evidence type="ECO:0000256" key="12">
    <source>
        <dbReference type="SAM" id="SignalP"/>
    </source>
</evidence>
<dbReference type="InterPro" id="IPR009003">
    <property type="entry name" value="Peptidase_S1_PA"/>
</dbReference>
<dbReference type="InterPro" id="IPR001314">
    <property type="entry name" value="Peptidase_S1A"/>
</dbReference>
<dbReference type="PROSITE" id="PS50240">
    <property type="entry name" value="TRYPSIN_DOM"/>
    <property type="match status" value="2"/>
</dbReference>
<dbReference type="Pfam" id="PF00089">
    <property type="entry name" value="Trypsin"/>
    <property type="match status" value="2"/>
</dbReference>
<keyword evidence="7" id="KW-0325">Glycoprotein</keyword>
<dbReference type="AlphaFoldDB" id="A0A8B8RDP8"/>
<dbReference type="RefSeq" id="XP_032315370.1">
    <property type="nucleotide sequence ID" value="XM_032459479.1"/>
</dbReference>
<keyword evidence="15" id="KW-0472">Membrane</keyword>
<evidence type="ECO:0000256" key="3">
    <source>
        <dbReference type="ARBA" id="ARBA00022729"/>
    </source>
</evidence>
<protein>
    <recommendedName>
        <fullName evidence="10">tryptase</fullName>
        <ecNumber evidence="10">3.4.21.59</ecNumber>
    </recommendedName>
</protein>
<keyword evidence="3 12" id="KW-0732">Signal</keyword>
<dbReference type="InterPro" id="IPR033116">
    <property type="entry name" value="TRYPSIN_SER"/>
</dbReference>
<evidence type="ECO:0000256" key="2">
    <source>
        <dbReference type="ARBA" id="ARBA00022670"/>
    </source>
</evidence>
<dbReference type="PRINTS" id="PR00722">
    <property type="entry name" value="CHYMOTRYPSIN"/>
</dbReference>